<evidence type="ECO:0000256" key="1">
    <source>
        <dbReference type="SAM" id="Phobius"/>
    </source>
</evidence>
<keyword evidence="1" id="KW-0472">Membrane</keyword>
<dbReference type="AlphaFoldDB" id="A0A085LLI8"/>
<dbReference type="EMBL" id="KL363419">
    <property type="protein sequence ID" value="KFD45834.1"/>
    <property type="molecule type" value="Genomic_DNA"/>
</dbReference>
<dbReference type="Proteomes" id="UP000030764">
    <property type="component" value="Unassembled WGS sequence"/>
</dbReference>
<reference evidence="2 3" key="1">
    <citation type="journal article" date="2014" name="Nat. Genet.">
        <title>Genome and transcriptome of the porcine whipworm Trichuris suis.</title>
        <authorList>
            <person name="Jex A.R."/>
            <person name="Nejsum P."/>
            <person name="Schwarz E.M."/>
            <person name="Hu L."/>
            <person name="Young N.D."/>
            <person name="Hall R.S."/>
            <person name="Korhonen P.K."/>
            <person name="Liao S."/>
            <person name="Thamsborg S."/>
            <person name="Xia J."/>
            <person name="Xu P."/>
            <person name="Wang S."/>
            <person name="Scheerlinck J.P."/>
            <person name="Hofmann A."/>
            <person name="Sternberg P.W."/>
            <person name="Wang J."/>
            <person name="Gasser R.B."/>
        </authorList>
    </citation>
    <scope>NUCLEOTIDE SEQUENCE [LARGE SCALE GENOMIC DNA]</scope>
    <source>
        <strain evidence="2">DCEP-RM93M</strain>
    </source>
</reference>
<proteinExistence type="predicted"/>
<evidence type="ECO:0000313" key="3">
    <source>
        <dbReference type="Proteomes" id="UP000030764"/>
    </source>
</evidence>
<keyword evidence="1" id="KW-1133">Transmembrane helix</keyword>
<keyword evidence="3" id="KW-1185">Reference proteome</keyword>
<sequence>MFYHHARGHLLYLMNIVACSIFTMMVATSIIMSTVRRSYATDVFVRASITSAVMRTSVWNTLTCSCFFPEPFTPLHYQSRRDLVRSSAYAWPLPLSEGCYGQLRRSSMLSDGVGVPIFRRGGKKMTTSSPVKGKVSTNRSVGTGLVITTPQPVCPSSTGNSAVRQLFHPLGDYWFRRRRSMSFMLADGAAVNKWQHGFKWRPVDRARRPPVYRQPCNNSDATYRRQSIGKILT</sequence>
<evidence type="ECO:0000313" key="2">
    <source>
        <dbReference type="EMBL" id="KFD45834.1"/>
    </source>
</evidence>
<organism evidence="2 3">
    <name type="scientific">Trichuris suis</name>
    <name type="common">pig whipworm</name>
    <dbReference type="NCBI Taxonomy" id="68888"/>
    <lineage>
        <taxon>Eukaryota</taxon>
        <taxon>Metazoa</taxon>
        <taxon>Ecdysozoa</taxon>
        <taxon>Nematoda</taxon>
        <taxon>Enoplea</taxon>
        <taxon>Dorylaimia</taxon>
        <taxon>Trichinellida</taxon>
        <taxon>Trichuridae</taxon>
        <taxon>Trichuris</taxon>
    </lineage>
</organism>
<protein>
    <submittedName>
        <fullName evidence="2">Uncharacterized protein</fullName>
    </submittedName>
</protein>
<keyword evidence="1" id="KW-0812">Transmembrane</keyword>
<feature type="transmembrane region" description="Helical" evidence="1">
    <location>
        <begin position="12"/>
        <end position="32"/>
    </location>
</feature>
<name>A0A085LLI8_9BILA</name>
<gene>
    <name evidence="2" type="ORF">M513_13288</name>
</gene>
<accession>A0A085LLI8</accession>